<dbReference type="Proteomes" id="UP000326924">
    <property type="component" value="Unassembled WGS sequence"/>
</dbReference>
<sequence length="64" mass="6660">MNGPSGLGGQSHRIWARCSGVILLTLIVLAAVLCCLRASVMVVPCLCVVLSCLVCSFLPFLPAS</sequence>
<protein>
    <submittedName>
        <fullName evidence="2">Uncharacterized protein</fullName>
    </submittedName>
</protein>
<keyword evidence="3" id="KW-1185">Reference proteome</keyword>
<comment type="caution">
    <text evidence="2">The sequence shown here is derived from an EMBL/GenBank/DDBJ whole genome shotgun (WGS) entry which is preliminary data.</text>
</comment>
<feature type="transmembrane region" description="Helical" evidence="1">
    <location>
        <begin position="14"/>
        <end position="33"/>
    </location>
</feature>
<proteinExistence type="predicted"/>
<gene>
    <name evidence="2" type="ORF">FN846DRAFT_952892</name>
</gene>
<name>A0A5J5EUC2_9PEZI</name>
<feature type="transmembrane region" description="Helical" evidence="1">
    <location>
        <begin position="40"/>
        <end position="61"/>
    </location>
</feature>
<dbReference type="EMBL" id="VXIS01000109">
    <property type="protein sequence ID" value="KAA8904410.1"/>
    <property type="molecule type" value="Genomic_DNA"/>
</dbReference>
<accession>A0A5J5EUC2</accession>
<keyword evidence="1" id="KW-0812">Transmembrane</keyword>
<keyword evidence="1" id="KW-1133">Transmembrane helix</keyword>
<dbReference type="InParanoid" id="A0A5J5EUC2"/>
<keyword evidence="1" id="KW-0472">Membrane</keyword>
<organism evidence="2 3">
    <name type="scientific">Sphaerosporella brunnea</name>
    <dbReference type="NCBI Taxonomy" id="1250544"/>
    <lineage>
        <taxon>Eukaryota</taxon>
        <taxon>Fungi</taxon>
        <taxon>Dikarya</taxon>
        <taxon>Ascomycota</taxon>
        <taxon>Pezizomycotina</taxon>
        <taxon>Pezizomycetes</taxon>
        <taxon>Pezizales</taxon>
        <taxon>Pyronemataceae</taxon>
        <taxon>Sphaerosporella</taxon>
    </lineage>
</organism>
<reference evidence="2 3" key="1">
    <citation type="submission" date="2019-09" db="EMBL/GenBank/DDBJ databases">
        <title>Draft genome of the ectomycorrhizal ascomycete Sphaerosporella brunnea.</title>
        <authorList>
            <consortium name="DOE Joint Genome Institute"/>
            <person name="Benucci G.M."/>
            <person name="Marozzi G."/>
            <person name="Antonielli L."/>
            <person name="Sanchez S."/>
            <person name="Marco P."/>
            <person name="Wang X."/>
            <person name="Falini L.B."/>
            <person name="Barry K."/>
            <person name="Haridas S."/>
            <person name="Lipzen A."/>
            <person name="Labutti K."/>
            <person name="Grigoriev I.V."/>
            <person name="Murat C."/>
            <person name="Martin F."/>
            <person name="Albertini E."/>
            <person name="Donnini D."/>
            <person name="Bonito G."/>
        </authorList>
    </citation>
    <scope>NUCLEOTIDE SEQUENCE [LARGE SCALE GENOMIC DNA]</scope>
    <source>
        <strain evidence="2 3">Sb_GMNB300</strain>
    </source>
</reference>
<evidence type="ECO:0000313" key="2">
    <source>
        <dbReference type="EMBL" id="KAA8904410.1"/>
    </source>
</evidence>
<evidence type="ECO:0000256" key="1">
    <source>
        <dbReference type="SAM" id="Phobius"/>
    </source>
</evidence>
<dbReference type="AlphaFoldDB" id="A0A5J5EUC2"/>
<evidence type="ECO:0000313" key="3">
    <source>
        <dbReference type="Proteomes" id="UP000326924"/>
    </source>
</evidence>